<evidence type="ECO:0000256" key="2">
    <source>
        <dbReference type="ARBA" id="ARBA00004853"/>
    </source>
</evidence>
<comment type="pathway">
    <text evidence="2">Cofactor biosynthesis; riboflavin biosynthesis; 5-amino-6-(D-ribitylamino)uracil from GTP: step 1/4.</text>
</comment>
<keyword evidence="5" id="KW-0479">Metal-binding</keyword>
<evidence type="ECO:0000256" key="7">
    <source>
        <dbReference type="ARBA" id="ARBA00022801"/>
    </source>
</evidence>
<feature type="domain" description="GTP cyclohydrolase II" evidence="11">
    <location>
        <begin position="75"/>
        <end position="218"/>
    </location>
</feature>
<evidence type="ECO:0000313" key="12">
    <source>
        <dbReference type="EMBL" id="MBD7937409.1"/>
    </source>
</evidence>
<dbReference type="Proteomes" id="UP000657931">
    <property type="component" value="Unassembled WGS sequence"/>
</dbReference>
<evidence type="ECO:0000256" key="8">
    <source>
        <dbReference type="ARBA" id="ARBA00022833"/>
    </source>
</evidence>
<keyword evidence="6" id="KW-0547">Nucleotide-binding</keyword>
<evidence type="ECO:0000256" key="9">
    <source>
        <dbReference type="ARBA" id="ARBA00023134"/>
    </source>
</evidence>
<dbReference type="InterPro" id="IPR036144">
    <property type="entry name" value="RibA-like_sf"/>
</dbReference>
<keyword evidence="4" id="KW-0686">Riboflavin biosynthesis</keyword>
<dbReference type="NCBIfam" id="NF001591">
    <property type="entry name" value="PRK00393.1"/>
    <property type="match status" value="1"/>
</dbReference>
<evidence type="ECO:0000256" key="10">
    <source>
        <dbReference type="ARBA" id="ARBA00049295"/>
    </source>
</evidence>
<evidence type="ECO:0000259" key="11">
    <source>
        <dbReference type="Pfam" id="PF00925"/>
    </source>
</evidence>
<organism evidence="12 13">
    <name type="scientific">Cytobacillus stercorigallinarum</name>
    <dbReference type="NCBI Taxonomy" id="2762240"/>
    <lineage>
        <taxon>Bacteria</taxon>
        <taxon>Bacillati</taxon>
        <taxon>Bacillota</taxon>
        <taxon>Bacilli</taxon>
        <taxon>Bacillales</taxon>
        <taxon>Bacillaceae</taxon>
        <taxon>Cytobacillus</taxon>
    </lineage>
</organism>
<dbReference type="CDD" id="cd00641">
    <property type="entry name" value="GTP_cyclohydro2"/>
    <property type="match status" value="1"/>
</dbReference>
<keyword evidence="13" id="KW-1185">Reference proteome</keyword>
<dbReference type="EMBL" id="JACSQT010000004">
    <property type="protein sequence ID" value="MBD7937409.1"/>
    <property type="molecule type" value="Genomic_DNA"/>
</dbReference>
<dbReference type="InterPro" id="IPR032677">
    <property type="entry name" value="GTP_cyclohydro_II"/>
</dbReference>
<sequence>MNQINLETRAIEILEKKIQRIDRGDRSVYLVGPIRLPVNLDGETVHFKWYCWLDSAEMMEDTSKVVAHLSSANLADSQQSSVLVYGDFEESEDALVRFHSICHTGDIFGSKRCDCGYQLKQSMKMMVANGSGALFYLANHEGRGIGLFSKAMAYVLQENGYDTVEANEELGFVDDSRKYDEAIAVLQQLRKKPITLITNNPKKLDALTDAGALLVGRTPLWGDISDFNEKYLQTKVLKSGHLQAEEVSRDE</sequence>
<dbReference type="InterPro" id="IPR000926">
    <property type="entry name" value="RibA"/>
</dbReference>
<keyword evidence="9" id="KW-0342">GTP-binding</keyword>
<dbReference type="Gene3D" id="3.40.50.10990">
    <property type="entry name" value="GTP cyclohydrolase II"/>
    <property type="match status" value="1"/>
</dbReference>
<dbReference type="PANTHER" id="PTHR21327">
    <property type="entry name" value="GTP CYCLOHYDROLASE II-RELATED"/>
    <property type="match status" value="1"/>
</dbReference>
<keyword evidence="7" id="KW-0378">Hydrolase</keyword>
<dbReference type="PANTHER" id="PTHR21327:SF18">
    <property type="entry name" value="3,4-DIHYDROXY-2-BUTANONE 4-PHOSPHATE SYNTHASE"/>
    <property type="match status" value="1"/>
</dbReference>
<name>A0ABR8QPR7_9BACI</name>
<dbReference type="EC" id="3.5.4.25" evidence="3"/>
<accession>A0ABR8QPR7</accession>
<keyword evidence="8" id="KW-0862">Zinc</keyword>
<comment type="cofactor">
    <cofactor evidence="1">
        <name>Zn(2+)</name>
        <dbReference type="ChEBI" id="CHEBI:29105"/>
    </cofactor>
</comment>
<evidence type="ECO:0000256" key="6">
    <source>
        <dbReference type="ARBA" id="ARBA00022741"/>
    </source>
</evidence>
<reference evidence="12 13" key="1">
    <citation type="submission" date="2020-08" db="EMBL/GenBank/DDBJ databases">
        <title>A Genomic Blueprint of the Chicken Gut Microbiome.</title>
        <authorList>
            <person name="Gilroy R."/>
            <person name="Ravi A."/>
            <person name="Getino M."/>
            <person name="Pursley I."/>
            <person name="Horton D.L."/>
            <person name="Alikhan N.-F."/>
            <person name="Baker D."/>
            <person name="Gharbi K."/>
            <person name="Hall N."/>
            <person name="Watson M."/>
            <person name="Adriaenssens E.M."/>
            <person name="Foster-Nyarko E."/>
            <person name="Jarju S."/>
            <person name="Secka A."/>
            <person name="Antonio M."/>
            <person name="Oren A."/>
            <person name="Chaudhuri R."/>
            <person name="La Ragione R.M."/>
            <person name="Hildebrand F."/>
            <person name="Pallen M.J."/>
        </authorList>
    </citation>
    <scope>NUCLEOTIDE SEQUENCE [LARGE SCALE GENOMIC DNA]</scope>
    <source>
        <strain evidence="12 13">Sa5YUA1</strain>
    </source>
</reference>
<evidence type="ECO:0000256" key="5">
    <source>
        <dbReference type="ARBA" id="ARBA00022723"/>
    </source>
</evidence>
<comment type="caution">
    <text evidence="12">The sequence shown here is derived from an EMBL/GenBank/DDBJ whole genome shotgun (WGS) entry which is preliminary data.</text>
</comment>
<gene>
    <name evidence="12" type="ORF">H9655_10275</name>
</gene>
<protein>
    <recommendedName>
        <fullName evidence="3">GTP cyclohydrolase II</fullName>
        <ecNumber evidence="3">3.5.4.25</ecNumber>
    </recommendedName>
</protein>
<evidence type="ECO:0000256" key="1">
    <source>
        <dbReference type="ARBA" id="ARBA00001947"/>
    </source>
</evidence>
<dbReference type="SUPFAM" id="SSF142695">
    <property type="entry name" value="RibA-like"/>
    <property type="match status" value="1"/>
</dbReference>
<evidence type="ECO:0000256" key="4">
    <source>
        <dbReference type="ARBA" id="ARBA00022619"/>
    </source>
</evidence>
<evidence type="ECO:0000256" key="3">
    <source>
        <dbReference type="ARBA" id="ARBA00012762"/>
    </source>
</evidence>
<evidence type="ECO:0000313" key="13">
    <source>
        <dbReference type="Proteomes" id="UP000657931"/>
    </source>
</evidence>
<dbReference type="RefSeq" id="WP_191813607.1">
    <property type="nucleotide sequence ID" value="NZ_JACSQT010000004.1"/>
</dbReference>
<dbReference type="Pfam" id="PF00925">
    <property type="entry name" value="GTP_cyclohydro2"/>
    <property type="match status" value="1"/>
</dbReference>
<proteinExistence type="predicted"/>
<comment type="catalytic activity">
    <reaction evidence="10">
        <text>GTP + 4 H2O = 2,5-diamino-6-hydroxy-4-(5-phosphoribosylamino)-pyrimidine + formate + 2 phosphate + 3 H(+)</text>
        <dbReference type="Rhea" id="RHEA:23704"/>
        <dbReference type="ChEBI" id="CHEBI:15377"/>
        <dbReference type="ChEBI" id="CHEBI:15378"/>
        <dbReference type="ChEBI" id="CHEBI:15740"/>
        <dbReference type="ChEBI" id="CHEBI:37565"/>
        <dbReference type="ChEBI" id="CHEBI:43474"/>
        <dbReference type="ChEBI" id="CHEBI:58614"/>
        <dbReference type="EC" id="3.5.4.25"/>
    </reaction>
</comment>